<evidence type="ECO:0000313" key="1">
    <source>
        <dbReference type="EMBL" id="CAG8495547.1"/>
    </source>
</evidence>
<sequence length="249" mass="28250">MSNKKILGTGKRNSTMQHRIRFTTKRPSTVLPPMELPFPPTINPEFLVSKISTKKVLARFPNDLSPMISHAWKQESEVVKDAYTRLSLQAEKLYLRRAQFYSEVPVLTRPIAQRKIPPIFSSNLDSTNEEHLFNSPYTCSASTSPTMEFEDFFKTSSEPNNAREEQNNLDSANDNKFVPDCGNIKIPGFAQLVQENCVYDPFEIYIDANTLGFNYHHMDFFASLGTANSSSENYQNEGILTDFSPIVSS</sequence>
<accession>A0A9N8ZF70</accession>
<gene>
    <name evidence="1" type="ORF">ALEPTO_LOCUS3210</name>
</gene>
<keyword evidence="2" id="KW-1185">Reference proteome</keyword>
<dbReference type="OrthoDB" id="2325316at2759"/>
<dbReference type="AlphaFoldDB" id="A0A9N8ZF70"/>
<dbReference type="Proteomes" id="UP000789508">
    <property type="component" value="Unassembled WGS sequence"/>
</dbReference>
<protein>
    <submittedName>
        <fullName evidence="1">4805_t:CDS:1</fullName>
    </submittedName>
</protein>
<organism evidence="1 2">
    <name type="scientific">Ambispora leptoticha</name>
    <dbReference type="NCBI Taxonomy" id="144679"/>
    <lineage>
        <taxon>Eukaryota</taxon>
        <taxon>Fungi</taxon>
        <taxon>Fungi incertae sedis</taxon>
        <taxon>Mucoromycota</taxon>
        <taxon>Glomeromycotina</taxon>
        <taxon>Glomeromycetes</taxon>
        <taxon>Archaeosporales</taxon>
        <taxon>Ambisporaceae</taxon>
        <taxon>Ambispora</taxon>
    </lineage>
</organism>
<dbReference type="EMBL" id="CAJVPS010000569">
    <property type="protein sequence ID" value="CAG8495547.1"/>
    <property type="molecule type" value="Genomic_DNA"/>
</dbReference>
<evidence type="ECO:0000313" key="2">
    <source>
        <dbReference type="Proteomes" id="UP000789508"/>
    </source>
</evidence>
<name>A0A9N8ZF70_9GLOM</name>
<reference evidence="1" key="1">
    <citation type="submission" date="2021-06" db="EMBL/GenBank/DDBJ databases">
        <authorList>
            <person name="Kallberg Y."/>
            <person name="Tangrot J."/>
            <person name="Rosling A."/>
        </authorList>
    </citation>
    <scope>NUCLEOTIDE SEQUENCE</scope>
    <source>
        <strain evidence="1">FL130A</strain>
    </source>
</reference>
<proteinExistence type="predicted"/>
<comment type="caution">
    <text evidence="1">The sequence shown here is derived from an EMBL/GenBank/DDBJ whole genome shotgun (WGS) entry which is preliminary data.</text>
</comment>